<dbReference type="Proteomes" id="UP000292685">
    <property type="component" value="Unassembled WGS sequence"/>
</dbReference>
<feature type="signal peptide" evidence="1">
    <location>
        <begin position="1"/>
        <end position="24"/>
    </location>
</feature>
<gene>
    <name evidence="2" type="ORF">EV380_3175</name>
</gene>
<organism evidence="2 3">
    <name type="scientific">Zhihengliuella halotolerans</name>
    <dbReference type="NCBI Taxonomy" id="370736"/>
    <lineage>
        <taxon>Bacteria</taxon>
        <taxon>Bacillati</taxon>
        <taxon>Actinomycetota</taxon>
        <taxon>Actinomycetes</taxon>
        <taxon>Micrococcales</taxon>
        <taxon>Micrococcaceae</taxon>
        <taxon>Zhihengliuella</taxon>
    </lineage>
</organism>
<evidence type="ECO:0008006" key="4">
    <source>
        <dbReference type="Google" id="ProtNLM"/>
    </source>
</evidence>
<dbReference type="PROSITE" id="PS51257">
    <property type="entry name" value="PROKAR_LIPOPROTEIN"/>
    <property type="match status" value="1"/>
</dbReference>
<accession>A0A4Q8AGY0</accession>
<proteinExistence type="predicted"/>
<feature type="chain" id="PRO_5039406499" description="Lipoprotein" evidence="1">
    <location>
        <begin position="25"/>
        <end position="336"/>
    </location>
</feature>
<dbReference type="RefSeq" id="WP_130451902.1">
    <property type="nucleotide sequence ID" value="NZ_SHLA01000001.1"/>
</dbReference>
<protein>
    <recommendedName>
        <fullName evidence="4">Lipoprotein</fullName>
    </recommendedName>
</protein>
<keyword evidence="1" id="KW-0732">Signal</keyword>
<sequence>MNARRTRQRLALAAVALMATTALTGCDALADVFPKAFEKEEPAEVQPSTKAEPSPEEAWRRVPTESGDMSFLVHEDWTVTTLEAKGNSSSTGIAGYEVTDANGRLLATLQQNPGRATVESIPGSSFTPIDRVDAPEAEVLGGGKTGVVLDLVTHPNADSIASYGLVSNKRVPAKLAPGSELPLGGGTKGYPKLAGPLRFEGRADLGIAEMPGRTDDAEQVARDYALSQEFADIAHMIGSLQYHPAKAKKLECDGTAFVYEAINVDCDTVQSIYHTTRIAEDWDSKNGATVKVAGKWSCTLKELGATLDGLWPGYGIDGECEIDGGYGSFTAIWKER</sequence>
<comment type="caution">
    <text evidence="2">The sequence shown here is derived from an EMBL/GenBank/DDBJ whole genome shotgun (WGS) entry which is preliminary data.</text>
</comment>
<keyword evidence="3" id="KW-1185">Reference proteome</keyword>
<reference evidence="2 3" key="1">
    <citation type="submission" date="2019-02" db="EMBL/GenBank/DDBJ databases">
        <title>Sequencing the genomes of 1000 actinobacteria strains.</title>
        <authorList>
            <person name="Klenk H.-P."/>
        </authorList>
    </citation>
    <scope>NUCLEOTIDE SEQUENCE [LARGE SCALE GENOMIC DNA]</scope>
    <source>
        <strain evidence="2 3">DSM 17364</strain>
    </source>
</reference>
<dbReference type="EMBL" id="SHLA01000001">
    <property type="protein sequence ID" value="RZU63554.1"/>
    <property type="molecule type" value="Genomic_DNA"/>
</dbReference>
<evidence type="ECO:0000256" key="1">
    <source>
        <dbReference type="SAM" id="SignalP"/>
    </source>
</evidence>
<evidence type="ECO:0000313" key="2">
    <source>
        <dbReference type="EMBL" id="RZU63554.1"/>
    </source>
</evidence>
<name>A0A4Q8AGY0_9MICC</name>
<evidence type="ECO:0000313" key="3">
    <source>
        <dbReference type="Proteomes" id="UP000292685"/>
    </source>
</evidence>
<dbReference type="AlphaFoldDB" id="A0A4Q8AGY0"/>